<keyword evidence="3" id="KW-1185">Reference proteome</keyword>
<name>A0A4Y2II73_ARAVE</name>
<dbReference type="Proteomes" id="UP000499080">
    <property type="component" value="Unassembled WGS sequence"/>
</dbReference>
<gene>
    <name evidence="2" type="ORF">AVEN_94283_1</name>
</gene>
<sequence>MYFMLLLQEARCVASSSWAVKVAATQLVLRKKRDLLYVESGHNILAKTRNKNILISHLIRKPQRSSPAPFLGIRGQMKKDRHDSSRNQVLIANTDHSPAPHERDASRHCG</sequence>
<organism evidence="2 3">
    <name type="scientific">Araneus ventricosus</name>
    <name type="common">Orbweaver spider</name>
    <name type="synonym">Epeira ventricosa</name>
    <dbReference type="NCBI Taxonomy" id="182803"/>
    <lineage>
        <taxon>Eukaryota</taxon>
        <taxon>Metazoa</taxon>
        <taxon>Ecdysozoa</taxon>
        <taxon>Arthropoda</taxon>
        <taxon>Chelicerata</taxon>
        <taxon>Arachnida</taxon>
        <taxon>Araneae</taxon>
        <taxon>Araneomorphae</taxon>
        <taxon>Entelegynae</taxon>
        <taxon>Araneoidea</taxon>
        <taxon>Araneidae</taxon>
        <taxon>Araneus</taxon>
    </lineage>
</organism>
<evidence type="ECO:0000313" key="2">
    <source>
        <dbReference type="EMBL" id="GBM77473.1"/>
    </source>
</evidence>
<proteinExistence type="predicted"/>
<evidence type="ECO:0000313" key="3">
    <source>
        <dbReference type="Proteomes" id="UP000499080"/>
    </source>
</evidence>
<feature type="compositionally biased region" description="Polar residues" evidence="1">
    <location>
        <begin position="86"/>
        <end position="96"/>
    </location>
</feature>
<reference evidence="2 3" key="1">
    <citation type="journal article" date="2019" name="Sci. Rep.">
        <title>Orb-weaving spider Araneus ventricosus genome elucidates the spidroin gene catalogue.</title>
        <authorList>
            <person name="Kono N."/>
            <person name="Nakamura H."/>
            <person name="Ohtoshi R."/>
            <person name="Moran D.A.P."/>
            <person name="Shinohara A."/>
            <person name="Yoshida Y."/>
            <person name="Fujiwara M."/>
            <person name="Mori M."/>
            <person name="Tomita M."/>
            <person name="Arakawa K."/>
        </authorList>
    </citation>
    <scope>NUCLEOTIDE SEQUENCE [LARGE SCALE GENOMIC DNA]</scope>
</reference>
<dbReference type="EMBL" id="BGPR01002692">
    <property type="protein sequence ID" value="GBM77473.1"/>
    <property type="molecule type" value="Genomic_DNA"/>
</dbReference>
<comment type="caution">
    <text evidence="2">The sequence shown here is derived from an EMBL/GenBank/DDBJ whole genome shotgun (WGS) entry which is preliminary data.</text>
</comment>
<evidence type="ECO:0000256" key="1">
    <source>
        <dbReference type="SAM" id="MobiDB-lite"/>
    </source>
</evidence>
<dbReference type="AlphaFoldDB" id="A0A4Y2II73"/>
<feature type="compositionally biased region" description="Basic and acidic residues" evidence="1">
    <location>
        <begin position="98"/>
        <end position="110"/>
    </location>
</feature>
<feature type="region of interest" description="Disordered" evidence="1">
    <location>
        <begin position="65"/>
        <end position="110"/>
    </location>
</feature>
<protein>
    <submittedName>
        <fullName evidence="2">Uncharacterized protein</fullName>
    </submittedName>
</protein>
<accession>A0A4Y2II73</accession>